<feature type="domain" description="Glycosyl transferase family 1" evidence="2">
    <location>
        <begin position="397"/>
        <end position="555"/>
    </location>
</feature>
<dbReference type="CDD" id="cd03801">
    <property type="entry name" value="GT4_PimA-like"/>
    <property type="match status" value="1"/>
</dbReference>
<dbReference type="InterPro" id="IPR001296">
    <property type="entry name" value="Glyco_trans_1"/>
</dbReference>
<keyword evidence="4" id="KW-1185">Reference proteome</keyword>
<dbReference type="PANTHER" id="PTHR12526">
    <property type="entry name" value="GLYCOSYLTRANSFERASE"/>
    <property type="match status" value="1"/>
</dbReference>
<comment type="caution">
    <text evidence="3">The sequence shown here is derived from an EMBL/GenBank/DDBJ whole genome shotgun (WGS) entry which is preliminary data.</text>
</comment>
<reference evidence="3 4" key="1">
    <citation type="submission" date="2018-05" db="EMBL/GenBank/DDBJ databases">
        <title>Leucothrix arctica sp. nov., isolated from Arctic seawater.</title>
        <authorList>
            <person name="Choi A."/>
            <person name="Baek K."/>
        </authorList>
    </citation>
    <scope>NUCLEOTIDE SEQUENCE [LARGE SCALE GENOMIC DNA]</scope>
    <source>
        <strain evidence="3 4">IMCC9719</strain>
    </source>
</reference>
<dbReference type="PANTHER" id="PTHR12526:SF630">
    <property type="entry name" value="GLYCOSYLTRANSFERASE"/>
    <property type="match status" value="1"/>
</dbReference>
<dbReference type="GO" id="GO:1901135">
    <property type="term" value="P:carbohydrate derivative metabolic process"/>
    <property type="evidence" value="ECO:0007669"/>
    <property type="project" value="UniProtKB-ARBA"/>
</dbReference>
<dbReference type="EMBL" id="QGKL01000010">
    <property type="protein sequence ID" value="PWQ98684.1"/>
    <property type="molecule type" value="Genomic_DNA"/>
</dbReference>
<feature type="region of interest" description="Disordered" evidence="1">
    <location>
        <begin position="103"/>
        <end position="125"/>
    </location>
</feature>
<dbReference type="SUPFAM" id="SSF56784">
    <property type="entry name" value="HAD-like"/>
    <property type="match status" value="1"/>
</dbReference>
<dbReference type="Pfam" id="PF00534">
    <property type="entry name" value="Glycos_transf_1"/>
    <property type="match status" value="1"/>
</dbReference>
<protein>
    <recommendedName>
        <fullName evidence="2">Glycosyl transferase family 1 domain-containing protein</fullName>
    </recommendedName>
</protein>
<dbReference type="InterPro" id="IPR023214">
    <property type="entry name" value="HAD_sf"/>
</dbReference>
<proteinExistence type="predicted"/>
<dbReference type="InterPro" id="IPR036412">
    <property type="entry name" value="HAD-like_sf"/>
</dbReference>
<evidence type="ECO:0000313" key="3">
    <source>
        <dbReference type="EMBL" id="PWQ98684.1"/>
    </source>
</evidence>
<accession>A0A317CJE7</accession>
<dbReference type="GO" id="GO:0016757">
    <property type="term" value="F:glycosyltransferase activity"/>
    <property type="evidence" value="ECO:0007669"/>
    <property type="project" value="InterPro"/>
</dbReference>
<dbReference type="InterPro" id="IPR006439">
    <property type="entry name" value="HAD-SF_hydro_IA"/>
</dbReference>
<name>A0A317CJE7_9GAMM</name>
<evidence type="ECO:0000256" key="1">
    <source>
        <dbReference type="SAM" id="MobiDB-lite"/>
    </source>
</evidence>
<dbReference type="CDD" id="cd01427">
    <property type="entry name" value="HAD_like"/>
    <property type="match status" value="1"/>
</dbReference>
<sequence length="1551" mass="175334">MLKKLKKFIKKQSGTTEHSHLKLIETTDLFDENYYLIQYPDLQRTGLNYAKHYLKKGWKEGRNPSQAFNTNSYLNANPDVKNRGMNPLLHYILFGQYEGRTLTHKTNSPTHLSQTPPSPALQPNKWLNETTDTAQTYRLLKDSQLFSDSYYIQHYSDIQQDPIEHYVLYGAKEGRNPSHEFNTLHYLEKNPDVAASGMNPLEHFIRFGQGEGRKARVKYVNPCAHQLTNSPSLIFVSHEASETGAPAVLLSLMNWLKEHTDINFSIVVGAAGPWDAKFEAIAPTFFMDRPHTGDDIADFCGDHVQTIYINTIAAASYAKAFEFLHAEFVTHVHEMENVFQIFEHNVAILKDICQKYIAVSPGSVESLNKRFADIDLQYLKPFINRYSQTEKTTHPCESKKLIFGCGAVEKRKGFDLFCKVAQQLKQNKTLNIEMHWIGSDQNKDLNAANTIAEFDVEDIVKFIGPKGNPRDYFIHGDLFLLTSREDPYPLVCMEAAEQRLPVICFDEQAGGMHTFVETDAGRVVKYLDANAMTAAAVELLTNEELSRSMGSAAKQKVIERHYVDVIAPQILDFLPASATVGQLDKIENYKALIDNADIVSFDIFDTLVTREMAQPETVFDIAEYQHTAQEAGILSLFEERMKTAGKVLGSKQGRVDDISIDEIYQHMPLYRNSQIEKRAEIDTCIEHPTGKTLYRHALKQGKKIFITSDMYLDRDTVEQILKTNGYNKWNEFFLSSERGRKKDTGKLFKDVIEAALQIGIKADKIIHIGDNWIGDVKCARQAGLNAVRFSPIYESDSKMIQLSPKQQQSLSQMGRIWESFNIQATRLWAQANPQLANDFYTKLGFELTGPLTTMMAMHTKNIADEQGIKKIVFMARDGRIIKKAFDTLYKSQIEQGQYQSQYLHLSRATVVGATLEEQLSSNDLYFLIEGLHLAEKPISYFLKKAKLSPDDSFIKTKVEAIFKSVDYVPNWNDFSKLSDMLESLSTEIYHANSAQRDGLALYLKEHGALDAKKVLVVDVGWLINIQSRLDRFVKSLNPSTKIIGAYVGTRERVNKSLTHSSLLYNMGEPTLYSRFLEDNVTLFEVLFSSPEPSAAAITAINGKAELELKELGSPLPKEYIVAQKLQMGAESYFDRLVQSVNSHLPLSISTDYFYSIFEALVKTNNDIAKVELGNFEVRLGGHHEFVAYQSLIATEPNIDYAYTPHNEYFEPISYFADKENENIDSLIITSAGLDNGSTRYRALHLAESLQYQGKNAVVIHSQTSLETAKVLIQRSQRIVFQRVFAEQGNIGKFLALARQYEKYCVGEMDDLIFPEHIAEVGSVKGGEWDLDQAMFVATAYESFMLKLDSMIVSTPALKSHIEEKYQINCQVIPNKVSAKDIRKPVPKSGPLRLLYSSGTYSHREDFQMIEQELFDYLNDTPSVTLSILGATQSSERILSLSNVSCYPLLAYSAMLEFIAKHDLMLVPLANDVFNNAKSNVKFVEAGAVGVPVLASNVREFASCIDHGVNGYLFDKSISEILISLDNNKINKIHSDLHTAIKEKFNTKIITQ</sequence>
<evidence type="ECO:0000313" key="4">
    <source>
        <dbReference type="Proteomes" id="UP000245506"/>
    </source>
</evidence>
<dbReference type="Gene3D" id="1.10.150.520">
    <property type="match status" value="1"/>
</dbReference>
<dbReference type="NCBIfam" id="TIGR01549">
    <property type="entry name" value="HAD-SF-IA-v1"/>
    <property type="match status" value="1"/>
</dbReference>
<evidence type="ECO:0000259" key="2">
    <source>
        <dbReference type="Pfam" id="PF00534"/>
    </source>
</evidence>
<dbReference type="SUPFAM" id="SSF53756">
    <property type="entry name" value="UDP-Glycosyltransferase/glycogen phosphorylase"/>
    <property type="match status" value="2"/>
</dbReference>
<gene>
    <name evidence="3" type="ORF">DKT75_02415</name>
</gene>
<feature type="compositionally biased region" description="Polar residues" evidence="1">
    <location>
        <begin position="104"/>
        <end position="115"/>
    </location>
</feature>
<dbReference type="Pfam" id="PF13692">
    <property type="entry name" value="Glyco_trans_1_4"/>
    <property type="match status" value="1"/>
</dbReference>
<dbReference type="RefSeq" id="WP_109821840.1">
    <property type="nucleotide sequence ID" value="NZ_QGKL01000010.1"/>
</dbReference>
<dbReference type="Gene3D" id="3.40.50.1000">
    <property type="entry name" value="HAD superfamily/HAD-like"/>
    <property type="match status" value="1"/>
</dbReference>
<dbReference type="OrthoDB" id="9816564at2"/>
<dbReference type="Proteomes" id="UP000245506">
    <property type="component" value="Unassembled WGS sequence"/>
</dbReference>
<dbReference type="Gene3D" id="3.40.50.2000">
    <property type="entry name" value="Glycogen Phosphorylase B"/>
    <property type="match status" value="3"/>
</dbReference>
<organism evidence="3 4">
    <name type="scientific">Leucothrix arctica</name>
    <dbReference type="NCBI Taxonomy" id="1481894"/>
    <lineage>
        <taxon>Bacteria</taxon>
        <taxon>Pseudomonadati</taxon>
        <taxon>Pseudomonadota</taxon>
        <taxon>Gammaproteobacteria</taxon>
        <taxon>Thiotrichales</taxon>
        <taxon>Thiotrichaceae</taxon>
        <taxon>Leucothrix</taxon>
    </lineage>
</organism>